<dbReference type="SMART" id="SM00415">
    <property type="entry name" value="HSF"/>
    <property type="match status" value="1"/>
</dbReference>
<gene>
    <name evidence="10" type="ORF">IFM89_005514</name>
</gene>
<dbReference type="Proteomes" id="UP000631114">
    <property type="component" value="Unassembled WGS sequence"/>
</dbReference>
<accession>A0A835I873</accession>
<dbReference type="FunFam" id="1.10.10.10:FF:000057">
    <property type="entry name" value="Heat shock transcription factor 1"/>
    <property type="match status" value="1"/>
</dbReference>
<evidence type="ECO:0000256" key="2">
    <source>
        <dbReference type="ARBA" id="ARBA00022553"/>
    </source>
</evidence>
<feature type="domain" description="HSF-type DNA-binding" evidence="9">
    <location>
        <begin position="102"/>
        <end position="126"/>
    </location>
</feature>
<protein>
    <recommendedName>
        <fullName evidence="9">HSF-type DNA-binding domain-containing protein</fullName>
    </recommendedName>
</protein>
<evidence type="ECO:0000259" key="9">
    <source>
        <dbReference type="PROSITE" id="PS00434"/>
    </source>
</evidence>
<dbReference type="InterPro" id="IPR036388">
    <property type="entry name" value="WH-like_DNA-bd_sf"/>
</dbReference>
<dbReference type="PRINTS" id="PR00056">
    <property type="entry name" value="HSFDOMAIN"/>
</dbReference>
<dbReference type="SUPFAM" id="SSF46785">
    <property type="entry name" value="Winged helix' DNA-binding domain"/>
    <property type="match status" value="1"/>
</dbReference>
<evidence type="ECO:0000256" key="3">
    <source>
        <dbReference type="ARBA" id="ARBA00023015"/>
    </source>
</evidence>
<comment type="subcellular location">
    <subcellularLocation>
        <location evidence="1">Nucleus</location>
    </subcellularLocation>
</comment>
<evidence type="ECO:0000256" key="4">
    <source>
        <dbReference type="ARBA" id="ARBA00023016"/>
    </source>
</evidence>
<dbReference type="GO" id="GO:0034605">
    <property type="term" value="P:cellular response to heat"/>
    <property type="evidence" value="ECO:0007669"/>
    <property type="project" value="TreeGrafter"/>
</dbReference>
<keyword evidence="4" id="KW-0346">Stress response</keyword>
<dbReference type="GO" id="GO:0000978">
    <property type="term" value="F:RNA polymerase II cis-regulatory region sequence-specific DNA binding"/>
    <property type="evidence" value="ECO:0007669"/>
    <property type="project" value="TreeGrafter"/>
</dbReference>
<keyword evidence="6" id="KW-0804">Transcription</keyword>
<evidence type="ECO:0000256" key="1">
    <source>
        <dbReference type="ARBA" id="ARBA00004123"/>
    </source>
</evidence>
<proteinExistence type="inferred from homology"/>
<dbReference type="Gene3D" id="1.10.10.10">
    <property type="entry name" value="Winged helix-like DNA-binding domain superfamily/Winged helix DNA-binding domain"/>
    <property type="match status" value="1"/>
</dbReference>
<evidence type="ECO:0000256" key="8">
    <source>
        <dbReference type="RuleBase" id="RU004020"/>
    </source>
</evidence>
<dbReference type="InterPro" id="IPR036390">
    <property type="entry name" value="WH_DNA-bd_sf"/>
</dbReference>
<keyword evidence="11" id="KW-1185">Reference proteome</keyword>
<comment type="caution">
    <text evidence="10">The sequence shown here is derived from an EMBL/GenBank/DDBJ whole genome shotgun (WGS) entry which is preliminary data.</text>
</comment>
<dbReference type="InterPro" id="IPR000232">
    <property type="entry name" value="HSF_DNA-bd"/>
</dbReference>
<sequence>MILSPSKRRKKEMENNKVKEEEVIVVMDDIGDIDSTTTSFPSSAVALCPQPVEGLHDMGPPPFLTKTFEMVEDPITDSIVSWSTARNSFIVWDLHKLSSSLLPRYFKHGNFSSFVRQLNTYGFRKVDPDRWEFANEGFLGGQKHLLKNIKRRRHVSHNMQQGGDTCLELGQYGLEGEMNRLRRDRNTLMSEIVKLKQQQHGSREQLVAIDERLQVTERKQQQMMVFLGRALKNPAFLQQLVHRNEQIKELHGIETGRKRRLPASHGAENLLFEAIDTTPFDNYTNQTEPEVVTVDSEIETLFSSSIDEELSNAFHDQKVHGTNDLDSGSATDIMWENLLNDHVIASNVEDILGEESEVEVEDLVAKFPDWRDYVDDVLSQMGEPRSNT</sequence>
<dbReference type="GO" id="GO:0003700">
    <property type="term" value="F:DNA-binding transcription factor activity"/>
    <property type="evidence" value="ECO:0007669"/>
    <property type="project" value="InterPro"/>
</dbReference>
<dbReference type="PROSITE" id="PS00434">
    <property type="entry name" value="HSF_DOMAIN"/>
    <property type="match status" value="1"/>
</dbReference>
<dbReference type="PANTHER" id="PTHR10015">
    <property type="entry name" value="HEAT SHOCK TRANSCRIPTION FACTOR"/>
    <property type="match status" value="1"/>
</dbReference>
<dbReference type="OrthoDB" id="60033at2759"/>
<comment type="similarity">
    <text evidence="8">Belongs to the HSF family.</text>
</comment>
<dbReference type="PANTHER" id="PTHR10015:SF338">
    <property type="entry name" value="HEAT STRESS TRANSCRIPTION FACTOR A-2"/>
    <property type="match status" value="1"/>
</dbReference>
<reference evidence="10 11" key="1">
    <citation type="submission" date="2020-10" db="EMBL/GenBank/DDBJ databases">
        <title>The Coptis chinensis genome and diversification of protoberbering-type alkaloids.</title>
        <authorList>
            <person name="Wang B."/>
            <person name="Shu S."/>
            <person name="Song C."/>
            <person name="Liu Y."/>
        </authorList>
    </citation>
    <scope>NUCLEOTIDE SEQUENCE [LARGE SCALE GENOMIC DNA]</scope>
    <source>
        <strain evidence="10">HL-2020</strain>
        <tissue evidence="10">Leaf</tissue>
    </source>
</reference>
<evidence type="ECO:0000256" key="6">
    <source>
        <dbReference type="ARBA" id="ARBA00023163"/>
    </source>
</evidence>
<dbReference type="GO" id="GO:0005634">
    <property type="term" value="C:nucleus"/>
    <property type="evidence" value="ECO:0007669"/>
    <property type="project" value="UniProtKB-SubCell"/>
</dbReference>
<evidence type="ECO:0000256" key="5">
    <source>
        <dbReference type="ARBA" id="ARBA00023125"/>
    </source>
</evidence>
<organism evidence="10 11">
    <name type="scientific">Coptis chinensis</name>
    <dbReference type="NCBI Taxonomy" id="261450"/>
    <lineage>
        <taxon>Eukaryota</taxon>
        <taxon>Viridiplantae</taxon>
        <taxon>Streptophyta</taxon>
        <taxon>Embryophyta</taxon>
        <taxon>Tracheophyta</taxon>
        <taxon>Spermatophyta</taxon>
        <taxon>Magnoliopsida</taxon>
        <taxon>Ranunculales</taxon>
        <taxon>Ranunculaceae</taxon>
        <taxon>Coptidoideae</taxon>
        <taxon>Coptis</taxon>
    </lineage>
</organism>
<evidence type="ECO:0000256" key="7">
    <source>
        <dbReference type="ARBA" id="ARBA00023242"/>
    </source>
</evidence>
<keyword evidence="3" id="KW-0805">Transcription regulation</keyword>
<keyword evidence="5" id="KW-0238">DNA-binding</keyword>
<dbReference type="EMBL" id="JADFTS010000003">
    <property type="protein sequence ID" value="KAF9613066.1"/>
    <property type="molecule type" value="Genomic_DNA"/>
</dbReference>
<dbReference type="GO" id="GO:0006357">
    <property type="term" value="P:regulation of transcription by RNA polymerase II"/>
    <property type="evidence" value="ECO:0007669"/>
    <property type="project" value="TreeGrafter"/>
</dbReference>
<dbReference type="AlphaFoldDB" id="A0A835I873"/>
<dbReference type="Pfam" id="PF00447">
    <property type="entry name" value="HSF_DNA-bind"/>
    <property type="match status" value="1"/>
</dbReference>
<evidence type="ECO:0000313" key="10">
    <source>
        <dbReference type="EMBL" id="KAF9613066.1"/>
    </source>
</evidence>
<name>A0A835I873_9MAGN</name>
<keyword evidence="2" id="KW-0597">Phosphoprotein</keyword>
<keyword evidence="7" id="KW-0539">Nucleus</keyword>
<evidence type="ECO:0000313" key="11">
    <source>
        <dbReference type="Proteomes" id="UP000631114"/>
    </source>
</evidence>